<evidence type="ECO:0000256" key="1">
    <source>
        <dbReference type="ARBA" id="ARBA00022884"/>
    </source>
</evidence>
<dbReference type="InterPro" id="IPR051847">
    <property type="entry name" value="RNA_proc/Spliceosome_comp"/>
</dbReference>
<dbReference type="PROSITE" id="PS50102">
    <property type="entry name" value="RRM"/>
    <property type="match status" value="1"/>
</dbReference>
<dbReference type="Proteomes" id="UP001497600">
    <property type="component" value="Chromosome G"/>
</dbReference>
<gene>
    <name evidence="5" type="ORF">CAAN4_G15060</name>
</gene>
<dbReference type="SMART" id="SM00360">
    <property type="entry name" value="RRM"/>
    <property type="match status" value="1"/>
</dbReference>
<feature type="domain" description="RRM" evidence="4">
    <location>
        <begin position="33"/>
        <end position="111"/>
    </location>
</feature>
<sequence length="245" mass="28508">MNSIQKINAINQKELENNVSDTASWHADYRDTPYVYIGFLPFELEEKDVLTIFSQYGIPTHINLVRDRDSGKSRGFCYLKYEDYRSCVLAIDNLNGVSVLGKKLKVDHVYFQLRDGQNEDDFLVDYSLVTSERAGDVEVEEKKLLKHREEDQGKDPMDDFKDPMDDFKDPMEDFKDPMEDFEDPMSGYLKDKSKASRSSRSSRSGRSSRHEHRSKRSHRDKDRESSRSKDKDGESSSKKHKPETN</sequence>
<keyword evidence="6" id="KW-1185">Reference proteome</keyword>
<dbReference type="InterPro" id="IPR012677">
    <property type="entry name" value="Nucleotide-bd_a/b_plait_sf"/>
</dbReference>
<dbReference type="PANTHER" id="PTHR45880:SF1">
    <property type="entry name" value="RNA-BINDING MOTIF PROTEIN, X-LINKED 2"/>
    <property type="match status" value="1"/>
</dbReference>
<feature type="compositionally biased region" description="Basic and acidic residues" evidence="3">
    <location>
        <begin position="219"/>
        <end position="245"/>
    </location>
</feature>
<dbReference type="PANTHER" id="PTHR45880">
    <property type="entry name" value="RNA-BINDING MOTIF PROTEIN, X-LINKED 2"/>
    <property type="match status" value="1"/>
</dbReference>
<evidence type="ECO:0000313" key="5">
    <source>
        <dbReference type="EMBL" id="CAK7918820.1"/>
    </source>
</evidence>
<keyword evidence="1 2" id="KW-0694">RNA-binding</keyword>
<dbReference type="Gene3D" id="3.30.70.330">
    <property type="match status" value="1"/>
</dbReference>
<accession>A0ABP0EKF6</accession>
<organism evidence="5 6">
    <name type="scientific">[Candida] anglica</name>
    <dbReference type="NCBI Taxonomy" id="148631"/>
    <lineage>
        <taxon>Eukaryota</taxon>
        <taxon>Fungi</taxon>
        <taxon>Dikarya</taxon>
        <taxon>Ascomycota</taxon>
        <taxon>Saccharomycotina</taxon>
        <taxon>Pichiomycetes</taxon>
        <taxon>Debaryomycetaceae</taxon>
        <taxon>Kurtzmaniella</taxon>
    </lineage>
</organism>
<proteinExistence type="predicted"/>
<dbReference type="InterPro" id="IPR035979">
    <property type="entry name" value="RBD_domain_sf"/>
</dbReference>
<feature type="compositionally biased region" description="Basic and acidic residues" evidence="3">
    <location>
        <begin position="141"/>
        <end position="178"/>
    </location>
</feature>
<evidence type="ECO:0000313" key="6">
    <source>
        <dbReference type="Proteomes" id="UP001497600"/>
    </source>
</evidence>
<dbReference type="InterPro" id="IPR000504">
    <property type="entry name" value="RRM_dom"/>
</dbReference>
<name>A0ABP0EKF6_9ASCO</name>
<protein>
    <recommendedName>
        <fullName evidence="4">RRM domain-containing protein</fullName>
    </recommendedName>
</protein>
<dbReference type="Pfam" id="PF00076">
    <property type="entry name" value="RRM_1"/>
    <property type="match status" value="1"/>
</dbReference>
<feature type="region of interest" description="Disordered" evidence="3">
    <location>
        <begin position="141"/>
        <end position="245"/>
    </location>
</feature>
<feature type="compositionally biased region" description="Basic residues" evidence="3">
    <location>
        <begin position="206"/>
        <end position="218"/>
    </location>
</feature>
<dbReference type="EMBL" id="OZ004259">
    <property type="protein sequence ID" value="CAK7918820.1"/>
    <property type="molecule type" value="Genomic_DNA"/>
</dbReference>
<evidence type="ECO:0000256" key="2">
    <source>
        <dbReference type="PROSITE-ProRule" id="PRU00176"/>
    </source>
</evidence>
<reference evidence="5 6" key="1">
    <citation type="submission" date="2024-01" db="EMBL/GenBank/DDBJ databases">
        <authorList>
            <consortium name="Genoscope - CEA"/>
            <person name="William W."/>
        </authorList>
    </citation>
    <scope>NUCLEOTIDE SEQUENCE [LARGE SCALE GENOMIC DNA]</scope>
    <source>
        <strain evidence="5 6">29B2s-10</strain>
    </source>
</reference>
<dbReference type="SUPFAM" id="SSF54928">
    <property type="entry name" value="RNA-binding domain, RBD"/>
    <property type="match status" value="1"/>
</dbReference>
<evidence type="ECO:0000256" key="3">
    <source>
        <dbReference type="SAM" id="MobiDB-lite"/>
    </source>
</evidence>
<evidence type="ECO:0000259" key="4">
    <source>
        <dbReference type="PROSITE" id="PS50102"/>
    </source>
</evidence>
<feature type="compositionally biased region" description="Low complexity" evidence="3">
    <location>
        <begin position="196"/>
        <end position="205"/>
    </location>
</feature>